<reference evidence="1 2" key="1">
    <citation type="submission" date="2019-11" db="EMBL/GenBank/DDBJ databases">
        <title>Novel species isolated from a subtropical stream in China.</title>
        <authorList>
            <person name="Lu H."/>
        </authorList>
    </citation>
    <scope>NUCLEOTIDE SEQUENCE [LARGE SCALE GENOMIC DNA]</scope>
    <source>
        <strain evidence="1 2">FT92W</strain>
    </source>
</reference>
<name>A0A7X2IIF6_9BURK</name>
<gene>
    <name evidence="1" type="ORF">GJ700_01595</name>
</gene>
<proteinExistence type="predicted"/>
<accession>A0A7X2IIF6</accession>
<organism evidence="1 2">
    <name type="scientific">Pseudoduganella rivuli</name>
    <dbReference type="NCBI Taxonomy" id="2666085"/>
    <lineage>
        <taxon>Bacteria</taxon>
        <taxon>Pseudomonadati</taxon>
        <taxon>Pseudomonadota</taxon>
        <taxon>Betaproteobacteria</taxon>
        <taxon>Burkholderiales</taxon>
        <taxon>Oxalobacteraceae</taxon>
        <taxon>Telluria group</taxon>
        <taxon>Pseudoduganella</taxon>
    </lineage>
</organism>
<dbReference type="RefSeq" id="WP_154370891.1">
    <property type="nucleotide sequence ID" value="NZ_WKJJ01000001.1"/>
</dbReference>
<dbReference type="EMBL" id="WKJJ01000001">
    <property type="protein sequence ID" value="MRV70415.1"/>
    <property type="molecule type" value="Genomic_DNA"/>
</dbReference>
<sequence>METGNQAEYAAMQAALAAQGSAADEGVLPARPGKEQVRRWLAGRVASRLPLPEPDAIRRAVGWCAEAGQPATTPETPAAA</sequence>
<dbReference type="AlphaFoldDB" id="A0A7X2IIF6"/>
<evidence type="ECO:0000313" key="1">
    <source>
        <dbReference type="EMBL" id="MRV70415.1"/>
    </source>
</evidence>
<evidence type="ECO:0000313" key="2">
    <source>
        <dbReference type="Proteomes" id="UP000446768"/>
    </source>
</evidence>
<protein>
    <submittedName>
        <fullName evidence="1">Uncharacterized protein</fullName>
    </submittedName>
</protein>
<comment type="caution">
    <text evidence="1">The sequence shown here is derived from an EMBL/GenBank/DDBJ whole genome shotgun (WGS) entry which is preliminary data.</text>
</comment>
<keyword evidence="2" id="KW-1185">Reference proteome</keyword>
<dbReference type="Proteomes" id="UP000446768">
    <property type="component" value="Unassembled WGS sequence"/>
</dbReference>